<evidence type="ECO:0000256" key="2">
    <source>
        <dbReference type="SAM" id="SignalP"/>
    </source>
</evidence>
<keyword evidence="4" id="KW-1185">Reference proteome</keyword>
<dbReference type="InterPro" id="IPR011989">
    <property type="entry name" value="ARM-like"/>
</dbReference>
<gene>
    <name evidence="3" type="ORF">STSP2_03068</name>
</gene>
<dbReference type="EMBL" id="CP019791">
    <property type="protein sequence ID" value="AQT69868.1"/>
    <property type="molecule type" value="Genomic_DNA"/>
</dbReference>
<feature type="signal peptide" evidence="2">
    <location>
        <begin position="1"/>
        <end position="25"/>
    </location>
</feature>
<name>A0A1U9NQ73_9BACT</name>
<dbReference type="InterPro" id="IPR016024">
    <property type="entry name" value="ARM-type_fold"/>
</dbReference>
<dbReference type="AlphaFoldDB" id="A0A1U9NQ73"/>
<dbReference type="Gene3D" id="1.25.10.10">
    <property type="entry name" value="Leucine-rich Repeat Variant"/>
    <property type="match status" value="2"/>
</dbReference>
<organism evidence="3 4">
    <name type="scientific">Anaerohalosphaera lusitana</name>
    <dbReference type="NCBI Taxonomy" id="1936003"/>
    <lineage>
        <taxon>Bacteria</taxon>
        <taxon>Pseudomonadati</taxon>
        <taxon>Planctomycetota</taxon>
        <taxon>Phycisphaerae</taxon>
        <taxon>Sedimentisphaerales</taxon>
        <taxon>Anaerohalosphaeraceae</taxon>
        <taxon>Anaerohalosphaera</taxon>
    </lineage>
</organism>
<evidence type="ECO:0000256" key="1">
    <source>
        <dbReference type="SAM" id="MobiDB-lite"/>
    </source>
</evidence>
<dbReference type="SUPFAM" id="SSF48371">
    <property type="entry name" value="ARM repeat"/>
    <property type="match status" value="1"/>
</dbReference>
<feature type="region of interest" description="Disordered" evidence="1">
    <location>
        <begin position="694"/>
        <end position="739"/>
    </location>
</feature>
<protein>
    <recommendedName>
        <fullName evidence="5">HEAT repeat domain-containing protein</fullName>
    </recommendedName>
</protein>
<proteinExistence type="predicted"/>
<dbReference type="Proteomes" id="UP000189674">
    <property type="component" value="Chromosome"/>
</dbReference>
<keyword evidence="2" id="KW-0732">Signal</keyword>
<reference evidence="4" key="1">
    <citation type="submission" date="2017-02" db="EMBL/GenBank/DDBJ databases">
        <title>Comparative genomics and description of representatives of a novel lineage of planctomycetes thriving in anoxic sediments.</title>
        <authorList>
            <person name="Spring S."/>
            <person name="Bunk B."/>
            <person name="Sproer C."/>
        </authorList>
    </citation>
    <scope>NUCLEOTIDE SEQUENCE [LARGE SCALE GENOMIC DNA]</scope>
    <source>
        <strain evidence="4">ST-NAGAB-D1</strain>
    </source>
</reference>
<evidence type="ECO:0000313" key="3">
    <source>
        <dbReference type="EMBL" id="AQT69868.1"/>
    </source>
</evidence>
<feature type="chain" id="PRO_5010693675" description="HEAT repeat domain-containing protein" evidence="2">
    <location>
        <begin position="26"/>
        <end position="739"/>
    </location>
</feature>
<sequence precursor="true">MKKLCVILVLIFTAALVSFEGRSLAASEEEQVSDQSVDSEGKREQSEDEVKLRVYRNALFDSPKEQNRIDAAVVLLGYEDPAAKEILQDALKAAEKPEVRSPVLKAMVLLDKEGGLSDKNQYRDQIFNALKTAKGDVGRLAARVLTIYPYSEIADYICELAKKGDADQQARINAIYALGLTSEKRGSLICLVDILDSSNQAIASAARKALPYWISVDGDAPSIKRELQNKEPEEIIRERIIRLEDAMKQVQATANKWKNLYIKRLDQEYERLDDKGKGNLIFDELATEFAEVALWAMNKLEKRSATVVLPEKIGERLVSLLADESAEVRLKTAEVLAKMGDRNPGPGLLKQLRAEENESVKLAILEALGEACYFAFSPGSPVKLDPAVRLAALDEAAEYLMSEDPSKAIAGAAVIRKVLEPNGLDDEAKEKYLGLIAERFVREEKNDQLRAELIEVMASLAEQPSTRSKAAKLFKESFLQGLSADQNAAVRRAGLRGLAALDKATALEHSKKHQVEDDPDRGIRLSVIRLAGDVGAEADLEWLLDKLKADKGEGETAWQAMQSILLRQKAEVLVKWAEKLEAAGVSEERVDYVLRKAAQKAEGENDSALINKANRMLTNRRVSRALKNGSFDEVAELIRRKLVEGDIEANGIIAKRISDYVGGSAPDESKKDLVKALGNIKFSDERTQWAKMINNWQGEYDPDPQVASKQAEQDAPQPDSQDNKEQVSPQVSPDPSPDA</sequence>
<evidence type="ECO:0008006" key="5">
    <source>
        <dbReference type="Google" id="ProtNLM"/>
    </source>
</evidence>
<accession>A0A1U9NQ73</accession>
<evidence type="ECO:0000313" key="4">
    <source>
        <dbReference type="Proteomes" id="UP000189674"/>
    </source>
</evidence>
<dbReference type="RefSeq" id="WP_146663512.1">
    <property type="nucleotide sequence ID" value="NZ_CP019791.1"/>
</dbReference>
<dbReference type="KEGG" id="alus:STSP2_03068"/>